<dbReference type="Gene3D" id="3.30.230.10">
    <property type="match status" value="1"/>
</dbReference>
<dbReference type="InterPro" id="IPR005517">
    <property type="entry name" value="Transl_elong_EFG/EF2_IV"/>
</dbReference>
<organism evidence="6 7">
    <name type="scientific">Thermanaerovibrio acidaminovorans (strain ATCC 49978 / DSM 6589 / Su883)</name>
    <name type="common">Selenomonas acidaminovorans</name>
    <dbReference type="NCBI Taxonomy" id="525903"/>
    <lineage>
        <taxon>Bacteria</taxon>
        <taxon>Thermotogati</taxon>
        <taxon>Synergistota</taxon>
        <taxon>Synergistia</taxon>
        <taxon>Synergistales</taxon>
        <taxon>Synergistaceae</taxon>
        <taxon>Thermanaerovibrio</taxon>
    </lineage>
</organism>
<dbReference type="CDD" id="cd01434">
    <property type="entry name" value="EFG_mtEFG1_IV"/>
    <property type="match status" value="1"/>
</dbReference>
<dbReference type="NCBIfam" id="TIGR00484">
    <property type="entry name" value="EF-G"/>
    <property type="match status" value="1"/>
</dbReference>
<evidence type="ECO:0000256" key="4">
    <source>
        <dbReference type="NCBIfam" id="TIGR00484"/>
    </source>
</evidence>
<dbReference type="Pfam" id="PF14492">
    <property type="entry name" value="EFG_III"/>
    <property type="match status" value="1"/>
</dbReference>
<dbReference type="InterPro" id="IPR009022">
    <property type="entry name" value="EFG_III"/>
</dbReference>
<dbReference type="Gene3D" id="3.40.50.300">
    <property type="entry name" value="P-loop containing nucleotide triphosphate hydrolases"/>
    <property type="match status" value="1"/>
</dbReference>
<dbReference type="InterPro" id="IPR047872">
    <property type="entry name" value="EFG_IV"/>
</dbReference>
<dbReference type="SMART" id="SM00838">
    <property type="entry name" value="EFG_C"/>
    <property type="match status" value="1"/>
</dbReference>
<dbReference type="HOGENOM" id="CLU_002794_4_1_0"/>
<dbReference type="Pfam" id="PF00009">
    <property type="entry name" value="GTP_EFTU"/>
    <property type="match status" value="1"/>
</dbReference>
<dbReference type="EnsemblBacteria" id="ACZ19345">
    <property type="protein sequence ID" value="ACZ19345"/>
    <property type="gene ID" value="Taci_1113"/>
</dbReference>
<dbReference type="GO" id="GO:0003924">
    <property type="term" value="F:GTPase activity"/>
    <property type="evidence" value="ECO:0007669"/>
    <property type="project" value="InterPro"/>
</dbReference>
<dbReference type="InterPro" id="IPR041095">
    <property type="entry name" value="EFG_II"/>
</dbReference>
<dbReference type="Gene3D" id="2.40.30.10">
    <property type="entry name" value="Translation factors"/>
    <property type="match status" value="1"/>
</dbReference>
<name>D1B5Q4_THEAS</name>
<evidence type="ECO:0000256" key="1">
    <source>
        <dbReference type="ARBA" id="ARBA00005870"/>
    </source>
</evidence>
<dbReference type="Gene3D" id="3.30.70.870">
    <property type="entry name" value="Elongation Factor G (Translational Gtpase), domain 3"/>
    <property type="match status" value="1"/>
</dbReference>
<dbReference type="GO" id="GO:0003746">
    <property type="term" value="F:translation elongation factor activity"/>
    <property type="evidence" value="ECO:0007669"/>
    <property type="project" value="UniProtKB-UniRule"/>
</dbReference>
<dbReference type="SUPFAM" id="SSF52540">
    <property type="entry name" value="P-loop containing nucleoside triphosphate hydrolases"/>
    <property type="match status" value="1"/>
</dbReference>
<evidence type="ECO:0000256" key="2">
    <source>
        <dbReference type="ARBA" id="ARBA00022741"/>
    </source>
</evidence>
<dbReference type="Gene3D" id="3.30.70.240">
    <property type="match status" value="1"/>
</dbReference>
<dbReference type="CDD" id="cd04170">
    <property type="entry name" value="EF-G_bact"/>
    <property type="match status" value="1"/>
</dbReference>
<evidence type="ECO:0000313" key="6">
    <source>
        <dbReference type="EMBL" id="ACZ19345.1"/>
    </source>
</evidence>
<dbReference type="GO" id="GO:0032790">
    <property type="term" value="P:ribosome disassembly"/>
    <property type="evidence" value="ECO:0007669"/>
    <property type="project" value="TreeGrafter"/>
</dbReference>
<reference evidence="6 7" key="1">
    <citation type="journal article" date="2009" name="Stand. Genomic Sci.">
        <title>Complete genome sequence of Thermanaerovibrio acidaminovorans type strain (Su883).</title>
        <authorList>
            <person name="Chovatia M."/>
            <person name="Sikorski J."/>
            <person name="Schroder M."/>
            <person name="Lapidus A."/>
            <person name="Nolan M."/>
            <person name="Tice H."/>
            <person name="Glavina Del Rio T."/>
            <person name="Copeland A."/>
            <person name="Cheng J.F."/>
            <person name="Lucas S."/>
            <person name="Chen F."/>
            <person name="Bruce D."/>
            <person name="Goodwin L."/>
            <person name="Pitluck S."/>
            <person name="Ivanova N."/>
            <person name="Mavromatis K."/>
            <person name="Ovchinnikova G."/>
            <person name="Pati A."/>
            <person name="Chen A."/>
            <person name="Palaniappan K."/>
            <person name="Land M."/>
            <person name="Hauser L."/>
            <person name="Chang Y.J."/>
            <person name="Jeffries C.D."/>
            <person name="Chain P."/>
            <person name="Saunders E."/>
            <person name="Detter J.C."/>
            <person name="Brettin T."/>
            <person name="Rohde M."/>
            <person name="Goker M."/>
            <person name="Spring S."/>
            <person name="Bristow J."/>
            <person name="Markowitz V."/>
            <person name="Hugenholtz P."/>
            <person name="Kyrpides N.C."/>
            <person name="Klenk H.P."/>
            <person name="Eisen J.A."/>
        </authorList>
    </citation>
    <scope>NUCLEOTIDE SEQUENCE [LARGE SCALE GENOMIC DNA]</scope>
    <source>
        <strain evidence="7">ATCC 49978 / DSM 6589 / Su883</strain>
    </source>
</reference>
<dbReference type="NCBIfam" id="NF009381">
    <property type="entry name" value="PRK12740.1-5"/>
    <property type="match status" value="1"/>
</dbReference>
<proteinExistence type="inferred from homology"/>
<dbReference type="PATRIC" id="fig|525903.6.peg.1112"/>
<keyword evidence="6" id="KW-0251">Elongation factor</keyword>
<dbReference type="KEGG" id="tai:Taci_1113"/>
<dbReference type="PANTHER" id="PTHR43261">
    <property type="entry name" value="TRANSLATION ELONGATION FACTOR G-RELATED"/>
    <property type="match status" value="1"/>
</dbReference>
<dbReference type="SMART" id="SM00889">
    <property type="entry name" value="EFG_IV"/>
    <property type="match status" value="1"/>
</dbReference>
<dbReference type="EMBL" id="CP001818">
    <property type="protein sequence ID" value="ACZ19345.1"/>
    <property type="molecule type" value="Genomic_DNA"/>
</dbReference>
<dbReference type="InterPro" id="IPR004540">
    <property type="entry name" value="Transl_elong_EFG/EF2"/>
</dbReference>
<comment type="similarity">
    <text evidence="1">Belongs to the TRAFAC class translation factor GTPase superfamily. Classic translation factor GTPase family. EF-G/EF-2 subfamily.</text>
</comment>
<dbReference type="Pfam" id="PF00679">
    <property type="entry name" value="EFG_C"/>
    <property type="match status" value="1"/>
</dbReference>
<dbReference type="Proteomes" id="UP000002030">
    <property type="component" value="Chromosome"/>
</dbReference>
<dbReference type="CDD" id="cd16262">
    <property type="entry name" value="EFG_III"/>
    <property type="match status" value="1"/>
</dbReference>
<evidence type="ECO:0000256" key="3">
    <source>
        <dbReference type="ARBA" id="ARBA00023134"/>
    </source>
</evidence>
<dbReference type="SUPFAM" id="SSF54211">
    <property type="entry name" value="Ribosomal protein S5 domain 2-like"/>
    <property type="match status" value="1"/>
</dbReference>
<dbReference type="PANTHER" id="PTHR43261:SF6">
    <property type="entry name" value="ELONGATION FACTOR G-LIKE PROTEIN"/>
    <property type="match status" value="1"/>
</dbReference>
<dbReference type="InterPro" id="IPR053905">
    <property type="entry name" value="EF-G-like_DII"/>
</dbReference>
<sequence>MGTRKPEDIRTVALLSHGGAGKTSLAEAMLFDAGLTTRMGKVEDKNTVSDFDNEEHKRQISISTSLLTIPYRGSTVYVLDTPGFSDFQGEQICALRVVDSAVIVVSGVHGIEVQTQRGWEGAEEQGIPVAFFVSKMDREHADYDKVVGELKESFSDRVAPLFVPIGQEASFKGLVDVLSGKAYTYKGDGSKAFSEGPVPQELEEVVSSLRDSLVERIVEADDELMMRYLDGEEIKYEELVPALRKAIRQRLVFPVIPGSSTLNVGVLQLMDLLVDAMPSPVEMSPRKVLAADGTEKELAPDPSGPFYALCFKVMVDPYVGKLSFIRVFSGRTTADQGVFNVNRGEEERVSAFRLMRGKEGEDVKEVVVGDIVAIPKLEKAQVGDTLSSKGQSLKFPPITFPKPVYSVAVTPKSRADEDKLGNAIHKMLDEDKTLSFVKNPETGDSVLSGMGDLHIDIVLSKIKDRYKVDLETRTPKVPYREAIKKSAKAQGKYKKQTGGRGQYGDVWFELTPGERGSGIVFLDRIVGGVVPKNFIPAAEKGLREAAAKGVLAGYPAVDFVCALYDGSYHDVDSSEMAFKIAASMAFKKAFMDASPVLLEPIMNVEVTVPEECLGDVMGDFNGRRGRIMGIDSNGKLQVVKAQCPLAEMFRYAIILRSMTSGRGSFTMEFSHYEETPAEIAKKVIAAAAAERKEEEE</sequence>
<feature type="domain" description="Tr-type G" evidence="5">
    <location>
        <begin position="7"/>
        <end position="281"/>
    </location>
</feature>
<dbReference type="GO" id="GO:0005525">
    <property type="term" value="F:GTP binding"/>
    <property type="evidence" value="ECO:0007669"/>
    <property type="project" value="UniProtKB-UniRule"/>
</dbReference>
<dbReference type="SUPFAM" id="SSF54980">
    <property type="entry name" value="EF-G C-terminal domain-like"/>
    <property type="match status" value="2"/>
</dbReference>
<protein>
    <recommendedName>
        <fullName evidence="4">Elongation factor G</fullName>
    </recommendedName>
</protein>
<dbReference type="Pfam" id="PF03764">
    <property type="entry name" value="EFG_IV"/>
    <property type="match status" value="1"/>
</dbReference>
<dbReference type="PROSITE" id="PS51722">
    <property type="entry name" value="G_TR_2"/>
    <property type="match status" value="1"/>
</dbReference>
<dbReference type="InterPro" id="IPR035647">
    <property type="entry name" value="EFG_III/V"/>
</dbReference>
<dbReference type="InterPro" id="IPR035649">
    <property type="entry name" value="EFG_V"/>
</dbReference>
<dbReference type="eggNOG" id="COG0480">
    <property type="taxonomic scope" value="Bacteria"/>
</dbReference>
<gene>
    <name evidence="6" type="ordered locus">Taci_1113</name>
</gene>
<dbReference type="OrthoDB" id="9804431at2"/>
<dbReference type="InterPro" id="IPR000640">
    <property type="entry name" value="EFG_V-like"/>
</dbReference>
<dbReference type="Pfam" id="PF22042">
    <property type="entry name" value="EF-G_D2"/>
    <property type="match status" value="1"/>
</dbReference>
<dbReference type="RefSeq" id="WP_012869860.1">
    <property type="nucleotide sequence ID" value="NC_013522.1"/>
</dbReference>
<evidence type="ECO:0000259" key="5">
    <source>
        <dbReference type="PROSITE" id="PS51722"/>
    </source>
</evidence>
<dbReference type="FunFam" id="3.30.70.240:FF:000001">
    <property type="entry name" value="Elongation factor G"/>
    <property type="match status" value="1"/>
</dbReference>
<keyword evidence="6" id="KW-0648">Protein biosynthesis</keyword>
<keyword evidence="2" id="KW-0547">Nucleotide-binding</keyword>
<dbReference type="InterPro" id="IPR027417">
    <property type="entry name" value="P-loop_NTPase"/>
</dbReference>
<dbReference type="AlphaFoldDB" id="D1B5Q4"/>
<dbReference type="NCBIfam" id="NF009891">
    <property type="entry name" value="PRK13351.1-1"/>
    <property type="match status" value="1"/>
</dbReference>
<dbReference type="InterPro" id="IPR020568">
    <property type="entry name" value="Ribosomal_Su5_D2-typ_SF"/>
</dbReference>
<accession>D1B5Q4</accession>
<dbReference type="InterPro" id="IPR009000">
    <property type="entry name" value="Transl_B-barrel_sf"/>
</dbReference>
<keyword evidence="7" id="KW-1185">Reference proteome</keyword>
<keyword evidence="3" id="KW-0342">GTP-binding</keyword>
<evidence type="ECO:0000313" key="7">
    <source>
        <dbReference type="Proteomes" id="UP000002030"/>
    </source>
</evidence>
<dbReference type="CDD" id="cd03713">
    <property type="entry name" value="EFG_mtEFG_C"/>
    <property type="match status" value="1"/>
</dbReference>
<dbReference type="SUPFAM" id="SSF50447">
    <property type="entry name" value="Translation proteins"/>
    <property type="match status" value="1"/>
</dbReference>
<dbReference type="InterPro" id="IPR000795">
    <property type="entry name" value="T_Tr_GTP-bd_dom"/>
</dbReference>
<dbReference type="InterPro" id="IPR014721">
    <property type="entry name" value="Ribsml_uS5_D2-typ_fold_subgr"/>
</dbReference>
<dbReference type="FunFam" id="3.30.230.10:FF:000003">
    <property type="entry name" value="Elongation factor G"/>
    <property type="match status" value="1"/>
</dbReference>
<dbReference type="NCBIfam" id="NF009379">
    <property type="entry name" value="PRK12740.1-3"/>
    <property type="match status" value="1"/>
</dbReference>
<dbReference type="STRING" id="525903.Taci_1113"/>